<protein>
    <submittedName>
        <fullName evidence="2">Uncharacterized protein</fullName>
    </submittedName>
</protein>
<dbReference type="Proteomes" id="UP000256585">
    <property type="component" value="Chromosome"/>
</dbReference>
<feature type="transmembrane region" description="Helical" evidence="1">
    <location>
        <begin position="6"/>
        <end position="32"/>
    </location>
</feature>
<dbReference type="EMBL" id="CP033058">
    <property type="protein sequence ID" value="AZZ65476.1"/>
    <property type="molecule type" value="Genomic_DNA"/>
</dbReference>
<accession>A0A3Q9VA73</accession>
<keyword evidence="1" id="KW-0812">Transmembrane</keyword>
<dbReference type="AlphaFoldDB" id="A0A3Q9VA73"/>
<name>A0A3Q9VA73_9BACT</name>
<gene>
    <name evidence="2" type="ORF">DMC14_001580</name>
</gene>
<evidence type="ECO:0000256" key="1">
    <source>
        <dbReference type="SAM" id="Phobius"/>
    </source>
</evidence>
<keyword evidence="1" id="KW-1133">Transmembrane helix</keyword>
<feature type="transmembrane region" description="Helical" evidence="1">
    <location>
        <begin position="68"/>
        <end position="90"/>
    </location>
</feature>
<proteinExistence type="predicted"/>
<feature type="transmembrane region" description="Helical" evidence="1">
    <location>
        <begin position="102"/>
        <end position="126"/>
    </location>
</feature>
<keyword evidence="3" id="KW-1185">Reference proteome</keyword>
<keyword evidence="1" id="KW-0472">Membrane</keyword>
<organism evidence="2 3">
    <name type="scientific">Metamycoplasma phocicerebrale</name>
    <dbReference type="NCBI Taxonomy" id="142649"/>
    <lineage>
        <taxon>Bacteria</taxon>
        <taxon>Bacillati</taxon>
        <taxon>Mycoplasmatota</taxon>
        <taxon>Mycoplasmoidales</taxon>
        <taxon>Metamycoplasmataceae</taxon>
        <taxon>Metamycoplasma</taxon>
    </lineage>
</organism>
<evidence type="ECO:0000313" key="3">
    <source>
        <dbReference type="Proteomes" id="UP000256585"/>
    </source>
</evidence>
<evidence type="ECO:0000313" key="2">
    <source>
        <dbReference type="EMBL" id="AZZ65476.1"/>
    </source>
</evidence>
<reference evidence="2" key="1">
    <citation type="submission" date="2019-03" db="EMBL/GenBank/DDBJ databases">
        <title>Draft Sequence and Annotation of the Mycoplasma phocicerebrale Strain 1049T Genome.</title>
        <authorList>
            <person name="Frasca S.Jr."/>
            <person name="Kutish G.F."/>
            <person name="Castellanos Gell J."/>
            <person name="Michaels D.L."/>
            <person name="Brown D.R."/>
        </authorList>
    </citation>
    <scope>NUCLEOTIDE SEQUENCE</scope>
    <source>
        <strain evidence="2">1049</strain>
    </source>
</reference>
<dbReference type="KEGG" id="mphc:DMC14_001580"/>
<sequence length="141" mass="16127">MENKKIGIIQIVVSVSAIMLTIFFITSLCLNLSYQSELFIKYNLKKYEDLIKALNSSEAAKFKQLSNAFLGSLITFLCIFLVSMAINIIISYYSWKNEDKKIFWFSLGGALFLKTLSLVAGSILVYREIKKCKLDQKNKNE</sequence>
<dbReference type="RefSeq" id="WP_116171694.1">
    <property type="nucleotide sequence ID" value="NZ_CP033058.2"/>
</dbReference>